<dbReference type="PANTHER" id="PTHR34005:SF1">
    <property type="entry name" value="PROTEIN CBG15054"/>
    <property type="match status" value="1"/>
</dbReference>
<proteinExistence type="predicted"/>
<accession>A0A2G5VKC7</accession>
<dbReference type="AlphaFoldDB" id="A0A2G5VKC7"/>
<evidence type="ECO:0000313" key="2">
    <source>
        <dbReference type="Proteomes" id="UP000230233"/>
    </source>
</evidence>
<organism evidence="1 2">
    <name type="scientific">Caenorhabditis nigoni</name>
    <dbReference type="NCBI Taxonomy" id="1611254"/>
    <lineage>
        <taxon>Eukaryota</taxon>
        <taxon>Metazoa</taxon>
        <taxon>Ecdysozoa</taxon>
        <taxon>Nematoda</taxon>
        <taxon>Chromadorea</taxon>
        <taxon>Rhabditida</taxon>
        <taxon>Rhabditina</taxon>
        <taxon>Rhabditomorpha</taxon>
        <taxon>Rhabditoidea</taxon>
        <taxon>Rhabditidae</taxon>
        <taxon>Peloderinae</taxon>
        <taxon>Caenorhabditis</taxon>
    </lineage>
</organism>
<protein>
    <submittedName>
        <fullName evidence="1">Uncharacterized protein</fullName>
    </submittedName>
</protein>
<reference evidence="2" key="1">
    <citation type="submission" date="2017-10" db="EMBL/GenBank/DDBJ databases">
        <title>Rapid genome shrinkage in a self-fertile nematode reveals novel sperm competition proteins.</title>
        <authorList>
            <person name="Yin D."/>
            <person name="Schwarz E.M."/>
            <person name="Thomas C.G."/>
            <person name="Felde R.L."/>
            <person name="Korf I.F."/>
            <person name="Cutter A.D."/>
            <person name="Schartner C.M."/>
            <person name="Ralston E.J."/>
            <person name="Meyer B.J."/>
            <person name="Haag E.S."/>
        </authorList>
    </citation>
    <scope>NUCLEOTIDE SEQUENCE [LARGE SCALE GENOMIC DNA]</scope>
    <source>
        <strain evidence="2">JU1422</strain>
    </source>
</reference>
<sequence length="90" mass="9999">MKELVNVYGFDDERLVFRLLEVTKIEKGYILTPKYYVDGDRGGPMVADRNGRATIVGIGASSQFFKKLLNLASVFQLDGLIIVGILGFLN</sequence>
<gene>
    <name evidence="1" type="primary">Cnig_chr_I.g2359</name>
    <name evidence="1" type="ORF">B9Z55_002359</name>
</gene>
<dbReference type="Proteomes" id="UP000230233">
    <property type="component" value="Chromosome I"/>
</dbReference>
<name>A0A2G5VKC7_9PELO</name>
<keyword evidence="2" id="KW-1185">Reference proteome</keyword>
<dbReference type="EMBL" id="PDUG01000001">
    <property type="protein sequence ID" value="PIC52130.1"/>
    <property type="molecule type" value="Genomic_DNA"/>
</dbReference>
<evidence type="ECO:0000313" key="1">
    <source>
        <dbReference type="EMBL" id="PIC52130.1"/>
    </source>
</evidence>
<comment type="caution">
    <text evidence="1">The sequence shown here is derived from an EMBL/GenBank/DDBJ whole genome shotgun (WGS) entry which is preliminary data.</text>
</comment>
<dbReference type="PANTHER" id="PTHR34005">
    <property type="entry name" value="PROTEIN CBG15054-RELATED"/>
    <property type="match status" value="1"/>
</dbReference>
<dbReference type="Pfam" id="PF03761">
    <property type="entry name" value="DUF316"/>
    <property type="match status" value="1"/>
</dbReference>
<dbReference type="InterPro" id="IPR005514">
    <property type="entry name" value="DUF316"/>
</dbReference>